<dbReference type="InterPro" id="IPR009061">
    <property type="entry name" value="DNA-bd_dom_put_sf"/>
</dbReference>
<dbReference type="SUPFAM" id="SSF46955">
    <property type="entry name" value="Putative DNA-binding domain"/>
    <property type="match status" value="1"/>
</dbReference>
<dbReference type="Pfam" id="PF03147">
    <property type="entry name" value="FDX-ACB"/>
    <property type="match status" value="1"/>
</dbReference>
<dbReference type="InterPro" id="IPR002547">
    <property type="entry name" value="tRNA-bd_dom"/>
</dbReference>
<dbReference type="InterPro" id="IPR005147">
    <property type="entry name" value="tRNA_synthase_B5-dom"/>
</dbReference>
<evidence type="ECO:0000256" key="4">
    <source>
        <dbReference type="ARBA" id="ARBA00022490"/>
    </source>
</evidence>
<dbReference type="SUPFAM" id="SSF55681">
    <property type="entry name" value="Class II aaRS and biotin synthetases"/>
    <property type="match status" value="1"/>
</dbReference>
<dbReference type="CDD" id="cd02796">
    <property type="entry name" value="tRNA_bind_bactPheRS"/>
    <property type="match status" value="1"/>
</dbReference>
<dbReference type="SUPFAM" id="SSF50249">
    <property type="entry name" value="Nucleic acid-binding proteins"/>
    <property type="match status" value="1"/>
</dbReference>
<dbReference type="Gene3D" id="3.50.40.10">
    <property type="entry name" value="Phenylalanyl-trna Synthetase, Chain B, domain 3"/>
    <property type="match status" value="1"/>
</dbReference>
<evidence type="ECO:0000313" key="21">
    <source>
        <dbReference type="Proteomes" id="UP001529245"/>
    </source>
</evidence>
<dbReference type="SUPFAM" id="SSF56037">
    <property type="entry name" value="PheT/TilS domain"/>
    <property type="match status" value="1"/>
</dbReference>
<dbReference type="InterPro" id="IPR005121">
    <property type="entry name" value="Fdx_antiC-bd"/>
</dbReference>
<dbReference type="InterPro" id="IPR041616">
    <property type="entry name" value="PheRS_beta_core"/>
</dbReference>
<feature type="binding site" evidence="15">
    <location>
        <position position="468"/>
    </location>
    <ligand>
        <name>Mg(2+)</name>
        <dbReference type="ChEBI" id="CHEBI:18420"/>
        <note>shared with alpha subunit</note>
    </ligand>
</feature>
<sequence>MRASYKWLAEYLDLADLSPAELADRLTSAGLAVDAVEPLNRGVERVVIGKILEVRPHPQADRLKICQVDVGGGERLEIVCGAPNAAAGLVVPVALPGARLPGGVEIRIAEFRGVSSHGMLCSADELGIETRYLPKRDVEGLLILPEDLPLGEDVVPHLHLDDVVFDLDLTPNRSDCLSIRGLVHELSAILRRPHRFPASVPGPRASGECPIQVRLETPRCPRYEAQVLEGIAVRETPLWMKMRLLAMGVRSIDLVVDVTNYVMLEWGQPLHAFDADAIAQGTIVVRQAREGERLVTLDGQERALTPDMIVIADPEKAIGLAGVMGGENSEITPSTRRIALESARFDGASIRRTGQALSLRSEAQQRFEKGVDPAAVSNALHRATVLLVQLAGSHPVGPPRRVPAEADALKPTVISFSPQACARFLGVDVPEDEMYACFESLGFGVARGEDEWRVEVPTRRSDVQLPADLYEEVARLYGYHHIPATSMRLPVEAPESSDDLKLVRKVRRALVDWGLCEVRTYALTSPEAEAPVAPSGVAVPLLRPMSDDRRTLRRHLLPSLAEVARYNLAHQVSGGAIFEVGKAFLAASWPQDALPEERAVLGMLWFGEREGNPFERPRPFDFYDVKGVCDALLARLGIQAAYRVSHHAYLHPGRQASIEVGGVMVGTVGELHPDVGDRYEVGRAVYAEFDLGRLFPLASSEVRVQSIPRHPASRRDLAVVVPLGVESQALVDEARRTLSERGVLRMVRVFDVYTGVGVPEGQKSLAIALWFQRDERTMTDAEIDDAVEAVLRAWEAAFGAKLRS</sequence>
<evidence type="ECO:0000256" key="6">
    <source>
        <dbReference type="ARBA" id="ARBA00022598"/>
    </source>
</evidence>
<keyword evidence="7 15" id="KW-0479">Metal-binding</keyword>
<dbReference type="NCBIfam" id="TIGR00472">
    <property type="entry name" value="pheT_bact"/>
    <property type="match status" value="1"/>
</dbReference>
<evidence type="ECO:0000256" key="15">
    <source>
        <dbReference type="HAMAP-Rule" id="MF_00283"/>
    </source>
</evidence>
<name>A0ABT6Y0H0_ALISE</name>
<dbReference type="InterPro" id="IPR033714">
    <property type="entry name" value="tRNA_bind_bactPheRS"/>
</dbReference>
<evidence type="ECO:0000256" key="14">
    <source>
        <dbReference type="ARBA" id="ARBA00049255"/>
    </source>
</evidence>
<dbReference type="SMART" id="SM00896">
    <property type="entry name" value="FDX-ACB"/>
    <property type="match status" value="1"/>
</dbReference>
<comment type="subunit">
    <text evidence="3 15">Tetramer of two alpha and two beta subunits.</text>
</comment>
<evidence type="ECO:0000256" key="8">
    <source>
        <dbReference type="ARBA" id="ARBA00022741"/>
    </source>
</evidence>
<dbReference type="EMBL" id="JASGCB010000017">
    <property type="protein sequence ID" value="MDI9260567.1"/>
    <property type="molecule type" value="Genomic_DNA"/>
</dbReference>
<dbReference type="InterPro" id="IPR020825">
    <property type="entry name" value="Phe-tRNA_synthase-like_B3/B4"/>
</dbReference>
<dbReference type="Pfam" id="PF03483">
    <property type="entry name" value="B3_4"/>
    <property type="match status" value="1"/>
</dbReference>
<dbReference type="NCBIfam" id="NF045760">
    <property type="entry name" value="YtpR"/>
    <property type="match status" value="1"/>
</dbReference>
<reference evidence="20 21" key="1">
    <citation type="submission" date="2023-04" db="EMBL/GenBank/DDBJ databases">
        <title>A. sendaiensis sub sp. chiapanensis a novel subspecie with specific adaptation in bacterial cell wall isolated from an active volcano.</title>
        <authorList>
            <person name="Alvarez Gutierrez P.E."/>
            <person name="Ortiz Cortes L.Y."/>
        </authorList>
    </citation>
    <scope>NUCLEOTIDE SEQUENCE [LARGE SCALE GENOMIC DNA]</scope>
    <source>
        <strain evidence="20 21">PA2</strain>
    </source>
</reference>
<dbReference type="Pfam" id="PF03484">
    <property type="entry name" value="B5"/>
    <property type="match status" value="1"/>
</dbReference>
<dbReference type="Gene3D" id="3.30.56.10">
    <property type="match status" value="2"/>
</dbReference>
<keyword evidence="13 15" id="KW-0030">Aminoacyl-tRNA synthetase</keyword>
<evidence type="ECO:0000256" key="2">
    <source>
        <dbReference type="ARBA" id="ARBA00008653"/>
    </source>
</evidence>
<dbReference type="PROSITE" id="PS50886">
    <property type="entry name" value="TRBD"/>
    <property type="match status" value="1"/>
</dbReference>
<feature type="binding site" evidence="15">
    <location>
        <position position="472"/>
    </location>
    <ligand>
        <name>Mg(2+)</name>
        <dbReference type="ChEBI" id="CHEBI:18420"/>
        <note>shared with alpha subunit</note>
    </ligand>
</feature>
<dbReference type="InterPro" id="IPR045060">
    <property type="entry name" value="Phe-tRNA-ligase_IIc_bsu"/>
</dbReference>
<keyword evidence="6 15" id="KW-0436">Ligase</keyword>
<feature type="domain" description="B5" evidence="19">
    <location>
        <begin position="409"/>
        <end position="484"/>
    </location>
</feature>
<keyword evidence="11 16" id="KW-0694">RNA-binding</keyword>
<comment type="caution">
    <text evidence="20">The sequence shown here is derived from an EMBL/GenBank/DDBJ whole genome shotgun (WGS) entry which is preliminary data.</text>
</comment>
<dbReference type="PANTHER" id="PTHR10947">
    <property type="entry name" value="PHENYLALANYL-TRNA SYNTHETASE BETA CHAIN AND LEUCINE-RICH REPEAT-CONTAINING PROTEIN 47"/>
    <property type="match status" value="1"/>
</dbReference>
<dbReference type="InterPro" id="IPR036690">
    <property type="entry name" value="Fdx_antiC-bd_sf"/>
</dbReference>
<keyword evidence="21" id="KW-1185">Reference proteome</keyword>
<keyword evidence="10 15" id="KW-0460">Magnesium</keyword>
<dbReference type="PROSITE" id="PS51483">
    <property type="entry name" value="B5"/>
    <property type="match status" value="1"/>
</dbReference>
<evidence type="ECO:0000259" key="19">
    <source>
        <dbReference type="PROSITE" id="PS51483"/>
    </source>
</evidence>
<feature type="binding site" evidence="15">
    <location>
        <position position="471"/>
    </location>
    <ligand>
        <name>Mg(2+)</name>
        <dbReference type="ChEBI" id="CHEBI:18420"/>
        <note>shared with alpha subunit</note>
    </ligand>
</feature>
<evidence type="ECO:0000259" key="18">
    <source>
        <dbReference type="PROSITE" id="PS51447"/>
    </source>
</evidence>
<keyword evidence="8 15" id="KW-0547">Nucleotide-binding</keyword>
<evidence type="ECO:0000259" key="17">
    <source>
        <dbReference type="PROSITE" id="PS50886"/>
    </source>
</evidence>
<evidence type="ECO:0000256" key="3">
    <source>
        <dbReference type="ARBA" id="ARBA00011209"/>
    </source>
</evidence>
<keyword evidence="4 15" id="KW-0963">Cytoplasm</keyword>
<dbReference type="SUPFAM" id="SSF54991">
    <property type="entry name" value="Anticodon-binding domain of PheRS"/>
    <property type="match status" value="1"/>
</dbReference>
<dbReference type="GO" id="GO:0004826">
    <property type="term" value="F:phenylalanine-tRNA ligase activity"/>
    <property type="evidence" value="ECO:0007669"/>
    <property type="project" value="UniProtKB-EC"/>
</dbReference>
<feature type="domain" description="FDX-ACB" evidence="18">
    <location>
        <begin position="708"/>
        <end position="803"/>
    </location>
</feature>
<evidence type="ECO:0000256" key="13">
    <source>
        <dbReference type="ARBA" id="ARBA00023146"/>
    </source>
</evidence>
<evidence type="ECO:0000256" key="1">
    <source>
        <dbReference type="ARBA" id="ARBA00004496"/>
    </source>
</evidence>
<dbReference type="InterPro" id="IPR005146">
    <property type="entry name" value="B3/B4_tRNA-bd"/>
</dbReference>
<dbReference type="InterPro" id="IPR012340">
    <property type="entry name" value="NA-bd_OB-fold"/>
</dbReference>
<dbReference type="SMART" id="SM00874">
    <property type="entry name" value="B5"/>
    <property type="match status" value="1"/>
</dbReference>
<accession>A0ABT6Y0H0</accession>
<evidence type="ECO:0000256" key="9">
    <source>
        <dbReference type="ARBA" id="ARBA00022840"/>
    </source>
</evidence>
<evidence type="ECO:0000256" key="12">
    <source>
        <dbReference type="ARBA" id="ARBA00022917"/>
    </source>
</evidence>
<comment type="similarity">
    <text evidence="2 15">Belongs to the phenylalanyl-tRNA synthetase beta subunit family. Type 1 subfamily.</text>
</comment>
<organism evidence="20 21">
    <name type="scientific">Alicyclobacillus sendaiensis PA2</name>
    <dbReference type="NCBI Taxonomy" id="3029425"/>
    <lineage>
        <taxon>Bacteria</taxon>
        <taxon>Bacillati</taxon>
        <taxon>Bacillota</taxon>
        <taxon>Bacilli</taxon>
        <taxon>Bacillales</taxon>
        <taxon>Alicyclobacillaceae</taxon>
        <taxon>Alicyclobacillus</taxon>
    </lineage>
</organism>
<dbReference type="HAMAP" id="MF_00283">
    <property type="entry name" value="Phe_tRNA_synth_beta1"/>
    <property type="match status" value="1"/>
</dbReference>
<feature type="domain" description="TRNA-binding" evidence="17">
    <location>
        <begin position="40"/>
        <end position="155"/>
    </location>
</feature>
<keyword evidence="9 15" id="KW-0067">ATP-binding</keyword>
<dbReference type="InterPro" id="IPR004532">
    <property type="entry name" value="Phe-tRNA-ligase_IIc_bsu_bact"/>
</dbReference>
<dbReference type="SMART" id="SM00873">
    <property type="entry name" value="B3_4"/>
    <property type="match status" value="1"/>
</dbReference>
<keyword evidence="5 16" id="KW-0820">tRNA-binding</keyword>
<proteinExistence type="inferred from homology"/>
<evidence type="ECO:0000256" key="16">
    <source>
        <dbReference type="PROSITE-ProRule" id="PRU00209"/>
    </source>
</evidence>
<dbReference type="Proteomes" id="UP001529245">
    <property type="component" value="Unassembled WGS sequence"/>
</dbReference>
<dbReference type="Pfam" id="PF17759">
    <property type="entry name" value="tRNA_synthFbeta"/>
    <property type="match status" value="1"/>
</dbReference>
<dbReference type="Gene3D" id="3.30.70.380">
    <property type="entry name" value="Ferrodoxin-fold anticodon-binding domain"/>
    <property type="match status" value="1"/>
</dbReference>
<dbReference type="EC" id="6.1.1.20" evidence="15"/>
<comment type="cofactor">
    <cofactor evidence="15">
        <name>Mg(2+)</name>
        <dbReference type="ChEBI" id="CHEBI:18420"/>
    </cofactor>
    <text evidence="15">Binds 2 magnesium ions per tetramer.</text>
</comment>
<dbReference type="InterPro" id="IPR045864">
    <property type="entry name" value="aa-tRNA-synth_II/BPL/LPL"/>
</dbReference>
<gene>
    <name evidence="15 20" type="primary">pheT</name>
    <name evidence="20" type="ORF">QID03_10250</name>
</gene>
<comment type="catalytic activity">
    <reaction evidence="14 15">
        <text>tRNA(Phe) + L-phenylalanine + ATP = L-phenylalanyl-tRNA(Phe) + AMP + diphosphate + H(+)</text>
        <dbReference type="Rhea" id="RHEA:19413"/>
        <dbReference type="Rhea" id="RHEA-COMP:9668"/>
        <dbReference type="Rhea" id="RHEA-COMP:9699"/>
        <dbReference type="ChEBI" id="CHEBI:15378"/>
        <dbReference type="ChEBI" id="CHEBI:30616"/>
        <dbReference type="ChEBI" id="CHEBI:33019"/>
        <dbReference type="ChEBI" id="CHEBI:58095"/>
        <dbReference type="ChEBI" id="CHEBI:78442"/>
        <dbReference type="ChEBI" id="CHEBI:78531"/>
        <dbReference type="ChEBI" id="CHEBI:456215"/>
        <dbReference type="EC" id="6.1.1.20"/>
    </reaction>
</comment>
<dbReference type="Gene3D" id="3.30.930.10">
    <property type="entry name" value="Bira Bifunctional Protein, Domain 2"/>
    <property type="match status" value="1"/>
</dbReference>
<dbReference type="PANTHER" id="PTHR10947:SF0">
    <property type="entry name" value="PHENYLALANINE--TRNA LIGASE BETA SUBUNIT"/>
    <property type="match status" value="1"/>
</dbReference>
<protein>
    <recommendedName>
        <fullName evidence="15">Phenylalanine--tRNA ligase beta subunit</fullName>
        <ecNumber evidence="15">6.1.1.20</ecNumber>
    </recommendedName>
    <alternativeName>
        <fullName evidence="15">Phenylalanyl-tRNA synthetase beta subunit</fullName>
        <shortName evidence="15">PheRS</shortName>
    </alternativeName>
</protein>
<evidence type="ECO:0000256" key="10">
    <source>
        <dbReference type="ARBA" id="ARBA00022842"/>
    </source>
</evidence>
<evidence type="ECO:0000313" key="20">
    <source>
        <dbReference type="EMBL" id="MDI9260567.1"/>
    </source>
</evidence>
<evidence type="ECO:0000256" key="7">
    <source>
        <dbReference type="ARBA" id="ARBA00022723"/>
    </source>
</evidence>
<evidence type="ECO:0000256" key="11">
    <source>
        <dbReference type="ARBA" id="ARBA00022884"/>
    </source>
</evidence>
<comment type="subcellular location">
    <subcellularLocation>
        <location evidence="1 15">Cytoplasm</location>
    </subcellularLocation>
</comment>
<keyword evidence="12 15" id="KW-0648">Protein biosynthesis</keyword>
<evidence type="ECO:0000256" key="5">
    <source>
        <dbReference type="ARBA" id="ARBA00022555"/>
    </source>
</evidence>
<dbReference type="Gene3D" id="2.40.50.140">
    <property type="entry name" value="Nucleic acid-binding proteins"/>
    <property type="match status" value="1"/>
</dbReference>
<dbReference type="PROSITE" id="PS51447">
    <property type="entry name" value="FDX_ACB"/>
    <property type="match status" value="1"/>
</dbReference>
<feature type="binding site" evidence="15">
    <location>
        <position position="462"/>
    </location>
    <ligand>
        <name>Mg(2+)</name>
        <dbReference type="ChEBI" id="CHEBI:18420"/>
        <note>shared with alpha subunit</note>
    </ligand>
</feature>
<dbReference type="RefSeq" id="WP_283204022.1">
    <property type="nucleotide sequence ID" value="NZ_JASGCB010000017.1"/>
</dbReference>
<dbReference type="CDD" id="cd00769">
    <property type="entry name" value="PheRS_beta_core"/>
    <property type="match status" value="1"/>
</dbReference>
<dbReference type="Pfam" id="PF01588">
    <property type="entry name" value="tRNA_bind"/>
    <property type="match status" value="1"/>
</dbReference>